<dbReference type="AlphaFoldDB" id="A0A7C1XFX5"/>
<proteinExistence type="predicted"/>
<dbReference type="EMBL" id="DSIN01000029">
    <property type="protein sequence ID" value="HEF27419.1"/>
    <property type="molecule type" value="Genomic_DNA"/>
</dbReference>
<gene>
    <name evidence="1" type="ORF">ENP23_16785</name>
</gene>
<sequence>MIVPTLRVGMPPRTLRVHRFDAERRRMHYHAERGNDHGVCTGLFPAEAGPTKSIACIQWNLAVTRTCGTGFSREGAGSHTA</sequence>
<organism evidence="1">
    <name type="scientific">Pseudomonas graminis</name>
    <dbReference type="NCBI Taxonomy" id="158627"/>
    <lineage>
        <taxon>Bacteria</taxon>
        <taxon>Pseudomonadati</taxon>
        <taxon>Pseudomonadota</taxon>
        <taxon>Gammaproteobacteria</taxon>
        <taxon>Pseudomonadales</taxon>
        <taxon>Pseudomonadaceae</taxon>
        <taxon>Pseudomonas</taxon>
    </lineage>
</organism>
<protein>
    <submittedName>
        <fullName evidence="1">Uncharacterized protein</fullName>
    </submittedName>
</protein>
<name>A0A7C1XFX5_9PSED</name>
<reference evidence="1" key="1">
    <citation type="journal article" date="2020" name="mSystems">
        <title>Genome- and Community-Level Interaction Insights into Carbon Utilization and Element Cycling Functions of Hydrothermarchaeota in Hydrothermal Sediment.</title>
        <authorList>
            <person name="Zhou Z."/>
            <person name="Liu Y."/>
            <person name="Xu W."/>
            <person name="Pan J."/>
            <person name="Luo Z.H."/>
            <person name="Li M."/>
        </authorList>
    </citation>
    <scope>NUCLEOTIDE SEQUENCE [LARGE SCALE GENOMIC DNA]</scope>
    <source>
        <strain evidence="1">SpSt-200</strain>
    </source>
</reference>
<accession>A0A7C1XFX5</accession>
<evidence type="ECO:0000313" key="1">
    <source>
        <dbReference type="EMBL" id="HEF27419.1"/>
    </source>
</evidence>
<comment type="caution">
    <text evidence="1">The sequence shown here is derived from an EMBL/GenBank/DDBJ whole genome shotgun (WGS) entry which is preliminary data.</text>
</comment>